<evidence type="ECO:0000259" key="3">
    <source>
        <dbReference type="PROSITE" id="PS51186"/>
    </source>
</evidence>
<sequence>MRLDLRHGVGSHIHMINIVSLDPDKDLMRVADLFDRAGDYIRLETGRDPDIDYAREAMVEAPPQVPPEDIHLFGLERTDHELAGFVGCLTGHYEPNEWYIGLLLLDPAVRGMGLGRLALRHIIQLARNAKGTVLRIAVLEANPAGRRFWEREGFVHERTVPADPDGDGHIRHVMRCNLEKDLLAYG</sequence>
<dbReference type="PANTHER" id="PTHR43877">
    <property type="entry name" value="AMINOALKYLPHOSPHONATE N-ACETYLTRANSFERASE-RELATED-RELATED"/>
    <property type="match status" value="1"/>
</dbReference>
<dbReference type="AlphaFoldDB" id="A0A2R8A8C7"/>
<keyword evidence="2" id="KW-0012">Acyltransferase</keyword>
<reference evidence="4 5" key="1">
    <citation type="submission" date="2018-03" db="EMBL/GenBank/DDBJ databases">
        <authorList>
            <person name="Keele B.F."/>
        </authorList>
    </citation>
    <scope>NUCLEOTIDE SEQUENCE [LARGE SCALE GENOMIC DNA]</scope>
    <source>
        <strain evidence="4 5">CeCT 8812</strain>
    </source>
</reference>
<evidence type="ECO:0000313" key="5">
    <source>
        <dbReference type="Proteomes" id="UP000244932"/>
    </source>
</evidence>
<keyword evidence="1" id="KW-0808">Transferase</keyword>
<accession>A0A2R8A8C7</accession>
<dbReference type="SUPFAM" id="SSF55729">
    <property type="entry name" value="Acyl-CoA N-acyltransferases (Nat)"/>
    <property type="match status" value="1"/>
</dbReference>
<dbReference type="Pfam" id="PF00583">
    <property type="entry name" value="Acetyltransf_1"/>
    <property type="match status" value="1"/>
</dbReference>
<evidence type="ECO:0000256" key="2">
    <source>
        <dbReference type="ARBA" id="ARBA00023315"/>
    </source>
</evidence>
<dbReference type="Gene3D" id="3.40.630.30">
    <property type="match status" value="1"/>
</dbReference>
<protein>
    <recommendedName>
        <fullName evidence="3">N-acetyltransferase domain-containing protein</fullName>
    </recommendedName>
</protein>
<evidence type="ECO:0000313" key="4">
    <source>
        <dbReference type="EMBL" id="SPF28474.1"/>
    </source>
</evidence>
<dbReference type="OrthoDB" id="7992078at2"/>
<dbReference type="GO" id="GO:0016747">
    <property type="term" value="F:acyltransferase activity, transferring groups other than amino-acyl groups"/>
    <property type="evidence" value="ECO:0007669"/>
    <property type="project" value="InterPro"/>
</dbReference>
<keyword evidence="5" id="KW-1185">Reference proteome</keyword>
<dbReference type="Proteomes" id="UP000244932">
    <property type="component" value="Unassembled WGS sequence"/>
</dbReference>
<feature type="domain" description="N-acetyltransferase" evidence="3">
    <location>
        <begin position="16"/>
        <end position="179"/>
    </location>
</feature>
<dbReference type="InterPro" id="IPR016181">
    <property type="entry name" value="Acyl_CoA_acyltransferase"/>
</dbReference>
<organism evidence="4 5">
    <name type="scientific">Pontivivens insulae</name>
    <dbReference type="NCBI Taxonomy" id="1639689"/>
    <lineage>
        <taxon>Bacteria</taxon>
        <taxon>Pseudomonadati</taxon>
        <taxon>Pseudomonadota</taxon>
        <taxon>Alphaproteobacteria</taxon>
        <taxon>Rhodobacterales</taxon>
        <taxon>Paracoccaceae</taxon>
        <taxon>Pontivivens</taxon>
    </lineage>
</organism>
<dbReference type="PROSITE" id="PS51186">
    <property type="entry name" value="GNAT"/>
    <property type="match status" value="1"/>
</dbReference>
<gene>
    <name evidence="4" type="ORF">POI8812_00775</name>
</gene>
<name>A0A2R8A8C7_9RHOB</name>
<proteinExistence type="predicted"/>
<dbReference type="PANTHER" id="PTHR43877:SF2">
    <property type="entry name" value="AMINOALKYLPHOSPHONATE N-ACETYLTRANSFERASE-RELATED"/>
    <property type="match status" value="1"/>
</dbReference>
<dbReference type="InterPro" id="IPR000182">
    <property type="entry name" value="GNAT_dom"/>
</dbReference>
<evidence type="ECO:0000256" key="1">
    <source>
        <dbReference type="ARBA" id="ARBA00022679"/>
    </source>
</evidence>
<dbReference type="CDD" id="cd04301">
    <property type="entry name" value="NAT_SF"/>
    <property type="match status" value="1"/>
</dbReference>
<dbReference type="EMBL" id="OMKW01000001">
    <property type="protein sequence ID" value="SPF28474.1"/>
    <property type="molecule type" value="Genomic_DNA"/>
</dbReference>
<dbReference type="InterPro" id="IPR050832">
    <property type="entry name" value="Bact_Acetyltransf"/>
</dbReference>